<dbReference type="EMBL" id="WJXA01000013">
    <property type="protein sequence ID" value="KAF7120398.1"/>
    <property type="molecule type" value="Genomic_DNA"/>
</dbReference>
<keyword evidence="2" id="KW-1185">Reference proteome</keyword>
<dbReference type="OrthoDB" id="10693433at2759"/>
<gene>
    <name evidence="1" type="ORF">RHSIM_Rhsim13G0023200</name>
</gene>
<evidence type="ECO:0000313" key="2">
    <source>
        <dbReference type="Proteomes" id="UP000626092"/>
    </source>
</evidence>
<dbReference type="Proteomes" id="UP000626092">
    <property type="component" value="Unassembled WGS sequence"/>
</dbReference>
<proteinExistence type="predicted"/>
<reference evidence="1" key="1">
    <citation type="submission" date="2019-11" db="EMBL/GenBank/DDBJ databases">
        <authorList>
            <person name="Liu Y."/>
            <person name="Hou J."/>
            <person name="Li T.-Q."/>
            <person name="Guan C.-H."/>
            <person name="Wu X."/>
            <person name="Wu H.-Z."/>
            <person name="Ling F."/>
            <person name="Zhang R."/>
            <person name="Shi X.-G."/>
            <person name="Ren J.-P."/>
            <person name="Chen E.-F."/>
            <person name="Sun J.-M."/>
        </authorList>
    </citation>
    <scope>NUCLEOTIDE SEQUENCE</scope>
    <source>
        <strain evidence="1">Adult_tree_wgs_1</strain>
        <tissue evidence="1">Leaves</tissue>
    </source>
</reference>
<dbReference type="AlphaFoldDB" id="A0A834L4D2"/>
<name>A0A834L4D2_RHOSS</name>
<sequence length="119" mass="14014">MIVRNDSKRIILDYFVDMEASCKRRIELLYCLSLFGRMIGSMKWCLLLRLPLFLSKPEHDYTVIVNDECELGVRERENRFLNLFHGHPEFAKSAIEEGAEEESNLTGMRVRPYFDVKLP</sequence>
<evidence type="ECO:0000313" key="1">
    <source>
        <dbReference type="EMBL" id="KAF7120398.1"/>
    </source>
</evidence>
<accession>A0A834L4D2</accession>
<comment type="caution">
    <text evidence="1">The sequence shown here is derived from an EMBL/GenBank/DDBJ whole genome shotgun (WGS) entry which is preliminary data.</text>
</comment>
<organism evidence="1 2">
    <name type="scientific">Rhododendron simsii</name>
    <name type="common">Sims's rhododendron</name>
    <dbReference type="NCBI Taxonomy" id="118357"/>
    <lineage>
        <taxon>Eukaryota</taxon>
        <taxon>Viridiplantae</taxon>
        <taxon>Streptophyta</taxon>
        <taxon>Embryophyta</taxon>
        <taxon>Tracheophyta</taxon>
        <taxon>Spermatophyta</taxon>
        <taxon>Magnoliopsida</taxon>
        <taxon>eudicotyledons</taxon>
        <taxon>Gunneridae</taxon>
        <taxon>Pentapetalae</taxon>
        <taxon>asterids</taxon>
        <taxon>Ericales</taxon>
        <taxon>Ericaceae</taxon>
        <taxon>Ericoideae</taxon>
        <taxon>Rhodoreae</taxon>
        <taxon>Rhododendron</taxon>
    </lineage>
</organism>
<protein>
    <submittedName>
        <fullName evidence="1">Uncharacterized protein</fullName>
    </submittedName>
</protein>